<proteinExistence type="predicted"/>
<evidence type="ECO:0000313" key="3">
    <source>
        <dbReference type="EMBL" id="RHZ23885.1"/>
    </source>
</evidence>
<comment type="caution">
    <text evidence="3">The sequence shown here is derived from an EMBL/GenBank/DDBJ whole genome shotgun (WGS) entry which is preliminary data.</text>
</comment>
<evidence type="ECO:0000259" key="1">
    <source>
        <dbReference type="Pfam" id="PF25597"/>
    </source>
</evidence>
<dbReference type="Proteomes" id="UP000285712">
    <property type="component" value="Unassembled WGS sequence"/>
</dbReference>
<dbReference type="Proteomes" id="UP000285430">
    <property type="component" value="Unassembled WGS sequence"/>
</dbReference>
<evidence type="ECO:0000313" key="5">
    <source>
        <dbReference type="Proteomes" id="UP000285712"/>
    </source>
</evidence>
<accession>A0A3R7BUM2</accession>
<feature type="domain" description="Retroviral polymerase SH3-like" evidence="1">
    <location>
        <begin position="89"/>
        <end position="130"/>
    </location>
</feature>
<gene>
    <name evidence="2" type="ORF">DYB35_001352</name>
    <name evidence="3" type="ORF">DYB37_010549</name>
</gene>
<dbReference type="EMBL" id="QUTG01004599">
    <property type="protein sequence ID" value="RHY87736.1"/>
    <property type="molecule type" value="Genomic_DNA"/>
</dbReference>
<dbReference type="AlphaFoldDB" id="A0A3R7BUM2"/>
<evidence type="ECO:0000313" key="2">
    <source>
        <dbReference type="EMBL" id="RHY87736.1"/>
    </source>
</evidence>
<dbReference type="Pfam" id="PF25597">
    <property type="entry name" value="SH3_retrovirus"/>
    <property type="match status" value="1"/>
</dbReference>
<dbReference type="InterPro" id="IPR057670">
    <property type="entry name" value="SH3_retrovirus"/>
</dbReference>
<dbReference type="EMBL" id="QUTH01002786">
    <property type="protein sequence ID" value="RHZ23885.1"/>
    <property type="molecule type" value="Genomic_DNA"/>
</dbReference>
<organism evidence="3 4">
    <name type="scientific">Aphanomyces astaci</name>
    <name type="common">Crayfish plague agent</name>
    <dbReference type="NCBI Taxonomy" id="112090"/>
    <lineage>
        <taxon>Eukaryota</taxon>
        <taxon>Sar</taxon>
        <taxon>Stramenopiles</taxon>
        <taxon>Oomycota</taxon>
        <taxon>Saprolegniomycetes</taxon>
        <taxon>Saprolegniales</taxon>
        <taxon>Verrucalvaceae</taxon>
        <taxon>Aphanomyces</taxon>
    </lineage>
</organism>
<reference evidence="4 5" key="1">
    <citation type="submission" date="2018-08" db="EMBL/GenBank/DDBJ databases">
        <title>Aphanomyces genome sequencing and annotation.</title>
        <authorList>
            <person name="Minardi D."/>
            <person name="Oidtmann B."/>
            <person name="Van Der Giezen M."/>
            <person name="Studholme D.J."/>
        </authorList>
    </citation>
    <scope>NUCLEOTIDE SEQUENCE [LARGE SCALE GENOMIC DNA]</scope>
    <source>
        <strain evidence="3 4">Da</strain>
        <strain evidence="2 5">Sv</strain>
    </source>
</reference>
<evidence type="ECO:0000313" key="4">
    <source>
        <dbReference type="Proteomes" id="UP000285430"/>
    </source>
</evidence>
<sequence>MRKEPISISTTTSTYLPAHQGVSMDSGTTAHMTGDLALHHCIIPCKRGVRLANDHAIPIDKMGDLRMISKDTKWRSWAASASAVSDNSSARAKKCLCLDYNETKKAYKVYDLEEKKIVFTLDCRVEETEFLQLRALPTTNEIRQ</sequence>
<protein>
    <recommendedName>
        <fullName evidence="1">Retroviral polymerase SH3-like domain-containing protein</fullName>
    </recommendedName>
</protein>
<name>A0A3R7BUM2_APHAT</name>